<dbReference type="FunFam" id="2.70.70.10:FF:000019">
    <property type="entry name" value="M23 family peptidase"/>
    <property type="match status" value="1"/>
</dbReference>
<dbReference type="EMBL" id="CP054490">
    <property type="protein sequence ID" value="QKQ24255.1"/>
    <property type="molecule type" value="Genomic_DNA"/>
</dbReference>
<feature type="signal peptide" evidence="1">
    <location>
        <begin position="1"/>
        <end position="28"/>
    </location>
</feature>
<evidence type="ECO:0000313" key="5">
    <source>
        <dbReference type="Proteomes" id="UP000509429"/>
    </source>
</evidence>
<evidence type="ECO:0000259" key="3">
    <source>
        <dbReference type="Pfam" id="PF18421"/>
    </source>
</evidence>
<dbReference type="SUPFAM" id="SSF51261">
    <property type="entry name" value="Duplicated hybrid motif"/>
    <property type="match status" value="1"/>
</dbReference>
<dbReference type="PANTHER" id="PTHR21666:SF270">
    <property type="entry name" value="MUREIN HYDROLASE ACTIVATOR ENVC"/>
    <property type="match status" value="1"/>
</dbReference>
<protein>
    <submittedName>
        <fullName evidence="4">Peptidoglycan DD-metalloendopeptidase family protein</fullName>
    </submittedName>
</protein>
<dbReference type="Proteomes" id="UP000509429">
    <property type="component" value="Chromosome"/>
</dbReference>
<dbReference type="Gene3D" id="2.60.40.1590">
    <property type="entry name" value="Peptidoglycan hydrolase domains"/>
    <property type="match status" value="1"/>
</dbReference>
<dbReference type="InterPro" id="IPR040487">
    <property type="entry name" value="Peptidase_M23_N"/>
</dbReference>
<keyword evidence="1" id="KW-0732">Signal</keyword>
<feature type="chain" id="PRO_5027023226" evidence="1">
    <location>
        <begin position="29"/>
        <end position="286"/>
    </location>
</feature>
<dbReference type="PANTHER" id="PTHR21666">
    <property type="entry name" value="PEPTIDASE-RELATED"/>
    <property type="match status" value="1"/>
</dbReference>
<evidence type="ECO:0000313" key="4">
    <source>
        <dbReference type="EMBL" id="QKQ24255.1"/>
    </source>
</evidence>
<dbReference type="InterPro" id="IPR011055">
    <property type="entry name" value="Dup_hybrid_motif"/>
</dbReference>
<accession>A0A6N0HPM8</accession>
<dbReference type="Pfam" id="PF18421">
    <property type="entry name" value="Peptidase_M23_N"/>
    <property type="match status" value="1"/>
</dbReference>
<dbReference type="AlphaFoldDB" id="A0A6N0HPM8"/>
<dbReference type="CDD" id="cd12797">
    <property type="entry name" value="M23_peptidase"/>
    <property type="match status" value="1"/>
</dbReference>
<dbReference type="GO" id="GO:0004222">
    <property type="term" value="F:metalloendopeptidase activity"/>
    <property type="evidence" value="ECO:0007669"/>
    <property type="project" value="TreeGrafter"/>
</dbReference>
<evidence type="ECO:0000259" key="2">
    <source>
        <dbReference type="Pfam" id="PF01551"/>
    </source>
</evidence>
<dbReference type="InterPro" id="IPR016047">
    <property type="entry name" value="M23ase_b-sheet_dom"/>
</dbReference>
<evidence type="ECO:0000256" key="1">
    <source>
        <dbReference type="SAM" id="SignalP"/>
    </source>
</evidence>
<keyword evidence="5" id="KW-1185">Reference proteome</keyword>
<reference evidence="4 5" key="1">
    <citation type="submission" date="2020-05" db="EMBL/GenBank/DDBJ databases">
        <title>Horizontal transmission and recombination maintain forever young bacterial symbiont genomes.</title>
        <authorList>
            <person name="Russell S.L."/>
            <person name="Pepper-Tunick E."/>
            <person name="Svedberg J."/>
            <person name="Byrne A."/>
            <person name="Ruelas Castillo J."/>
            <person name="Vollmers C."/>
            <person name="Beinart R.A."/>
            <person name="Corbett-Detig R."/>
        </authorList>
    </citation>
    <scope>NUCLEOTIDE SEQUENCE [LARGE SCALE GENOMIC DNA]</scope>
    <source>
        <strain evidence="4">JDF_Ridge</strain>
    </source>
</reference>
<name>A0A6N0HPM8_9GAMM</name>
<feature type="domain" description="Peptidase family M23 N-terminal" evidence="3">
    <location>
        <begin position="35"/>
        <end position="104"/>
    </location>
</feature>
<dbReference type="Pfam" id="PF01551">
    <property type="entry name" value="Peptidase_M23"/>
    <property type="match status" value="1"/>
</dbReference>
<feature type="domain" description="M23ase beta-sheet core" evidence="2">
    <location>
        <begin position="182"/>
        <end position="276"/>
    </location>
</feature>
<sequence>MENYILKLKKLKKINVIILLLLSNIALANIDIEDTPIPGGIAVVDFQSNHSNPKAFYGIVPVYIQHIKDQYWQALIGIPLLAKVGEKYITIKDFSTQKITFTVHEHHYKEQHIALTGKKKKYVNPSLKHMNRIKRERTILSKTRKLFSEKSLFNGQFIRPVKGVITSPFGLKRFYNEQARRAHTGVDFAGNIGTLIHAPADGKVILIGHFFFNGNTIFIDHGQGLISVYIHMNKHLVKQGQLVKKGDKIGTIGQTGRATGAHLHWGIYLNQTTINPNLLFGVSDEI</sequence>
<gene>
    <name evidence="4" type="ORF">HUE58_03725</name>
</gene>
<organism evidence="4 5">
    <name type="scientific">Candidatus Ruthia endofausta</name>
    <dbReference type="NCBI Taxonomy" id="2738852"/>
    <lineage>
        <taxon>Bacteria</taxon>
        <taxon>Pseudomonadati</taxon>
        <taxon>Pseudomonadota</taxon>
        <taxon>Gammaproteobacteria</taxon>
        <taxon>Candidatus Pseudothioglobaceae</taxon>
        <taxon>Candidatus Ruthturnera</taxon>
    </lineage>
</organism>
<dbReference type="InterPro" id="IPR050570">
    <property type="entry name" value="Cell_wall_metabolism_enzyme"/>
</dbReference>
<dbReference type="KEGG" id="reo:HUE58_03725"/>
<dbReference type="Gene3D" id="2.70.70.10">
    <property type="entry name" value="Glucose Permease (Domain IIA)"/>
    <property type="match status" value="1"/>
</dbReference>
<proteinExistence type="predicted"/>